<keyword evidence="2" id="KW-1185">Reference proteome</keyword>
<dbReference type="Pfam" id="PF08538">
    <property type="entry name" value="DUF1749"/>
    <property type="match status" value="1"/>
</dbReference>
<comment type="caution">
    <text evidence="1">The sequence shown here is derived from an EMBL/GenBank/DDBJ whole genome shotgun (WGS) entry which is preliminary data.</text>
</comment>
<gene>
    <name evidence="1" type="ORF">NE237_015109</name>
</gene>
<protein>
    <submittedName>
        <fullName evidence="1">Uncharacterized protein</fullName>
    </submittedName>
</protein>
<dbReference type="PANTHER" id="PTHR31591">
    <property type="entry name" value="UPF0613 PROTEIN PB24D3.06C"/>
    <property type="match status" value="1"/>
</dbReference>
<dbReference type="EMBL" id="JAMYWD010000006">
    <property type="protein sequence ID" value="KAJ4968408.1"/>
    <property type="molecule type" value="Genomic_DNA"/>
</dbReference>
<organism evidence="1 2">
    <name type="scientific">Protea cynaroides</name>
    <dbReference type="NCBI Taxonomy" id="273540"/>
    <lineage>
        <taxon>Eukaryota</taxon>
        <taxon>Viridiplantae</taxon>
        <taxon>Streptophyta</taxon>
        <taxon>Embryophyta</taxon>
        <taxon>Tracheophyta</taxon>
        <taxon>Spermatophyta</taxon>
        <taxon>Magnoliopsida</taxon>
        <taxon>Proteales</taxon>
        <taxon>Proteaceae</taxon>
        <taxon>Protea</taxon>
    </lineage>
</organism>
<dbReference type="PANTHER" id="PTHR31591:SF1">
    <property type="entry name" value="UPF0613 PROTEIN PB24D3.06C"/>
    <property type="match status" value="1"/>
</dbReference>
<dbReference type="AlphaFoldDB" id="A0A9Q0KD94"/>
<reference evidence="1" key="1">
    <citation type="journal article" date="2023" name="Plant J.">
        <title>The genome of the king protea, Protea cynaroides.</title>
        <authorList>
            <person name="Chang J."/>
            <person name="Duong T.A."/>
            <person name="Schoeman C."/>
            <person name="Ma X."/>
            <person name="Roodt D."/>
            <person name="Barker N."/>
            <person name="Li Z."/>
            <person name="Van de Peer Y."/>
            <person name="Mizrachi E."/>
        </authorList>
    </citation>
    <scope>NUCLEOTIDE SEQUENCE</scope>
    <source>
        <tissue evidence="1">Young leaves</tissue>
    </source>
</reference>
<dbReference type="SUPFAM" id="SSF53474">
    <property type="entry name" value="alpha/beta-Hydrolases"/>
    <property type="match status" value="1"/>
</dbReference>
<dbReference type="OrthoDB" id="10034502at2759"/>
<dbReference type="InterPro" id="IPR013744">
    <property type="entry name" value="SidJ"/>
</dbReference>
<dbReference type="Proteomes" id="UP001141806">
    <property type="component" value="Unassembled WGS sequence"/>
</dbReference>
<accession>A0A9Q0KD94</accession>
<sequence length="348" mass="38281">MNTSSALSSSTTSWFSSIVRGRSEKMGNPSMSSNANAGGGGVSVARKNHLRGALFKYGPKPAQVAFKTGEFKQQVIFIGGLTEGFLASEYLQPLSIALENEKWSLVQLLLSSSYTGYGTSSLKEDALEIDQLINYFINKEDSEGVVLLGHSTGCQDIVHYMQTNAACSRAVRAAILQAPVSDREYRATLPETAEMIDLASFMMREGREMDLMPREANPDAPITAYRYHSLCAYMGDDDMFSSDLSDDQLKMRLGHMESTPCQVIFSMADEYVPEYVDKKALVERLCRAMGGAEKVEIEWGNHTLSNRVAEAVKAIVDFVKREGPKGILGLFGCCTKSIRSGKDESEYD</sequence>
<proteinExistence type="predicted"/>
<name>A0A9Q0KD94_9MAGN</name>
<dbReference type="Gene3D" id="3.40.50.1820">
    <property type="entry name" value="alpha/beta hydrolase"/>
    <property type="match status" value="1"/>
</dbReference>
<dbReference type="InterPro" id="IPR029058">
    <property type="entry name" value="AB_hydrolase_fold"/>
</dbReference>
<evidence type="ECO:0000313" key="1">
    <source>
        <dbReference type="EMBL" id="KAJ4968408.1"/>
    </source>
</evidence>
<evidence type="ECO:0000313" key="2">
    <source>
        <dbReference type="Proteomes" id="UP001141806"/>
    </source>
</evidence>